<keyword evidence="3 6" id="KW-0418">Kinase</keyword>
<dbReference type="Gene3D" id="3.30.420.40">
    <property type="match status" value="2"/>
</dbReference>
<comment type="similarity">
    <text evidence="1">Belongs to the FGGY kinase family.</text>
</comment>
<dbReference type="RefSeq" id="WP_238383880.1">
    <property type="nucleotide sequence ID" value="NZ_FOAF01000011.1"/>
</dbReference>
<dbReference type="SUPFAM" id="SSF53067">
    <property type="entry name" value="Actin-like ATPase domain"/>
    <property type="match status" value="2"/>
</dbReference>
<organism evidence="6 7">
    <name type="scientific">Olivibacter domesticus</name>
    <name type="common">Pseudosphingobacterium domesticum</name>
    <dbReference type="NCBI Taxonomy" id="407022"/>
    <lineage>
        <taxon>Bacteria</taxon>
        <taxon>Pseudomonadati</taxon>
        <taxon>Bacteroidota</taxon>
        <taxon>Sphingobacteriia</taxon>
        <taxon>Sphingobacteriales</taxon>
        <taxon>Sphingobacteriaceae</taxon>
        <taxon>Olivibacter</taxon>
    </lineage>
</organism>
<reference evidence="7" key="1">
    <citation type="submission" date="2016-10" db="EMBL/GenBank/DDBJ databases">
        <authorList>
            <person name="Varghese N."/>
            <person name="Submissions S."/>
        </authorList>
    </citation>
    <scope>NUCLEOTIDE SEQUENCE [LARGE SCALE GENOMIC DNA]</scope>
    <source>
        <strain evidence="7">DSM 18733</strain>
    </source>
</reference>
<keyword evidence="7" id="KW-1185">Reference proteome</keyword>
<evidence type="ECO:0000313" key="7">
    <source>
        <dbReference type="Proteomes" id="UP000199421"/>
    </source>
</evidence>
<feature type="domain" description="Carbohydrate kinase FGGY N-terminal" evidence="4">
    <location>
        <begin position="3"/>
        <end position="240"/>
    </location>
</feature>
<dbReference type="PIRSF" id="PIRSF000538">
    <property type="entry name" value="GlpK"/>
    <property type="match status" value="1"/>
</dbReference>
<feature type="domain" description="Carbohydrate kinase FGGY C-terminal" evidence="5">
    <location>
        <begin position="255"/>
        <end position="427"/>
    </location>
</feature>
<dbReference type="STRING" id="407022.SAMN05661044_05021"/>
<dbReference type="InterPro" id="IPR018484">
    <property type="entry name" value="FGGY_N"/>
</dbReference>
<name>A0A1H7XW90_OLID1</name>
<evidence type="ECO:0000256" key="3">
    <source>
        <dbReference type="ARBA" id="ARBA00022777"/>
    </source>
</evidence>
<dbReference type="Pfam" id="PF00370">
    <property type="entry name" value="FGGY_N"/>
    <property type="match status" value="1"/>
</dbReference>
<dbReference type="PANTHER" id="PTHR43095">
    <property type="entry name" value="SUGAR KINASE"/>
    <property type="match status" value="1"/>
</dbReference>
<sequence length="479" mass="52491">MAYVIGIDIGTQGVRAALIRSDGTVQSSVSIPFKLTAMAREEQSPLMWWGNTLVALKEIIKKASADINLHEISAIATTSTSGTVIPIDAQGQPIHDALMYSDKRSMEEGILCKSLAQQYVPNGFSGFNASCGLPKIHWFTKNFPAKVPSIHKWIHAADFITGRLSGIYHITDVTNALKTGYDVANYAWPEYIMEHLANKHWLQEVVPSGTVIGKLTSSLAKLLTIPTIDVVVGITDGCASQMASGAITPGSWNTTIGTTLVIKGVTEKAIIDPLGSIYNHRHPEGFWMPGGASNTGADWISTDFNSNELDYLNDQAAKLIPTAYLAWPLRQEGERFPFVAPHARGFSPKNLSKTALYTANMEGVAYIERFAYEQIERLSLEQVKSIYTAGGGSNSDTWLRIRSAVLNKPIYRCQEASGVLGAAICAASKTIYHSASEAVKNMTSISFESLPDQTLIQRYEENYHKFIKELIVKEYLTSC</sequence>
<protein>
    <submittedName>
        <fullName evidence="6">Sugar (Pentulose or hexulose) kinase</fullName>
    </submittedName>
</protein>
<evidence type="ECO:0000313" key="6">
    <source>
        <dbReference type="EMBL" id="SEM37935.1"/>
    </source>
</evidence>
<gene>
    <name evidence="6" type="ORF">SAMN05661044_05021</name>
</gene>
<dbReference type="EMBL" id="FOAF01000011">
    <property type="protein sequence ID" value="SEM37935.1"/>
    <property type="molecule type" value="Genomic_DNA"/>
</dbReference>
<dbReference type="AlphaFoldDB" id="A0A1H7XW90"/>
<dbReference type="InterPro" id="IPR050406">
    <property type="entry name" value="FGGY_Carb_Kinase"/>
</dbReference>
<evidence type="ECO:0000259" key="4">
    <source>
        <dbReference type="Pfam" id="PF00370"/>
    </source>
</evidence>
<accession>A0A1H7XW90</accession>
<evidence type="ECO:0000259" key="5">
    <source>
        <dbReference type="Pfam" id="PF02782"/>
    </source>
</evidence>
<dbReference type="Proteomes" id="UP000199421">
    <property type="component" value="Unassembled WGS sequence"/>
</dbReference>
<evidence type="ECO:0000256" key="1">
    <source>
        <dbReference type="ARBA" id="ARBA00009156"/>
    </source>
</evidence>
<dbReference type="InterPro" id="IPR000577">
    <property type="entry name" value="Carb_kinase_FGGY"/>
</dbReference>
<dbReference type="GO" id="GO:0005975">
    <property type="term" value="P:carbohydrate metabolic process"/>
    <property type="evidence" value="ECO:0007669"/>
    <property type="project" value="InterPro"/>
</dbReference>
<dbReference type="GO" id="GO:0016301">
    <property type="term" value="F:kinase activity"/>
    <property type="evidence" value="ECO:0007669"/>
    <property type="project" value="UniProtKB-KW"/>
</dbReference>
<dbReference type="InterPro" id="IPR018485">
    <property type="entry name" value="FGGY_C"/>
</dbReference>
<proteinExistence type="inferred from homology"/>
<keyword evidence="2" id="KW-0808">Transferase</keyword>
<dbReference type="InterPro" id="IPR043129">
    <property type="entry name" value="ATPase_NBD"/>
</dbReference>
<dbReference type="Pfam" id="PF02782">
    <property type="entry name" value="FGGY_C"/>
    <property type="match status" value="1"/>
</dbReference>
<evidence type="ECO:0000256" key="2">
    <source>
        <dbReference type="ARBA" id="ARBA00022679"/>
    </source>
</evidence>
<dbReference type="CDD" id="cd07783">
    <property type="entry name" value="ASKHA_NBD_FGGY_SePSK_AtXK1-like"/>
    <property type="match status" value="1"/>
</dbReference>